<dbReference type="EMBL" id="KB007857">
    <property type="protein sequence ID" value="ELR23278.1"/>
    <property type="molecule type" value="Genomic_DNA"/>
</dbReference>
<reference evidence="15 16" key="1">
    <citation type="journal article" date="2013" name="Genome Biol.">
        <title>Genome of Acanthamoeba castellanii highlights extensive lateral gene transfer and early evolution of tyrosine kinase signaling.</title>
        <authorList>
            <person name="Clarke M."/>
            <person name="Lohan A.J."/>
            <person name="Liu B."/>
            <person name="Lagkouvardos I."/>
            <person name="Roy S."/>
            <person name="Zafar N."/>
            <person name="Bertelli C."/>
            <person name="Schilde C."/>
            <person name="Kianianmomeni A."/>
            <person name="Burglin T.R."/>
            <person name="Frech C."/>
            <person name="Turcotte B."/>
            <person name="Kopec K.O."/>
            <person name="Synnott J.M."/>
            <person name="Choo C."/>
            <person name="Paponov I."/>
            <person name="Finkler A."/>
            <person name="Soon Heng Tan C."/>
            <person name="Hutchins A.P."/>
            <person name="Weinmeier T."/>
            <person name="Rattei T."/>
            <person name="Chu J.S."/>
            <person name="Gimenez G."/>
            <person name="Irimia M."/>
            <person name="Rigden D.J."/>
            <person name="Fitzpatrick D.A."/>
            <person name="Lorenzo-Morales J."/>
            <person name="Bateman A."/>
            <person name="Chiu C.H."/>
            <person name="Tang P."/>
            <person name="Hegemann P."/>
            <person name="Fromm H."/>
            <person name="Raoult D."/>
            <person name="Greub G."/>
            <person name="Miranda-Saavedra D."/>
            <person name="Chen N."/>
            <person name="Nash P."/>
            <person name="Ginger M.L."/>
            <person name="Horn M."/>
            <person name="Schaap P."/>
            <person name="Caler L."/>
            <person name="Loftus B."/>
        </authorList>
    </citation>
    <scope>NUCLEOTIDE SEQUENCE [LARGE SCALE GENOMIC DNA]</scope>
    <source>
        <strain evidence="15 16">Neff</strain>
    </source>
</reference>
<keyword evidence="7" id="KW-0406">Ion transport</keyword>
<feature type="chain" id="PRO_5003990665" evidence="14">
    <location>
        <begin position="26"/>
        <end position="776"/>
    </location>
</feature>
<evidence type="ECO:0000256" key="5">
    <source>
        <dbReference type="ARBA" id="ARBA00022692"/>
    </source>
</evidence>
<dbReference type="GO" id="GO:0005229">
    <property type="term" value="F:intracellularly calcium-gated chloride channel activity"/>
    <property type="evidence" value="ECO:0007669"/>
    <property type="project" value="TreeGrafter"/>
</dbReference>
<dbReference type="VEuPathDB" id="AmoebaDB:ACA1_068620"/>
<dbReference type="PANTHER" id="PTHR12424:SF8">
    <property type="entry name" value="PROTEIN TWEETY"/>
    <property type="match status" value="1"/>
</dbReference>
<feature type="signal peptide" evidence="14">
    <location>
        <begin position="1"/>
        <end position="25"/>
    </location>
</feature>
<keyword evidence="5 13" id="KW-0812">Transmembrane</keyword>
<name>L8HET2_ACACF</name>
<dbReference type="RefSeq" id="XP_004352806.1">
    <property type="nucleotide sequence ID" value="XM_004352754.1"/>
</dbReference>
<keyword evidence="3" id="KW-0813">Transport</keyword>
<evidence type="ECO:0000256" key="1">
    <source>
        <dbReference type="ARBA" id="ARBA00004651"/>
    </source>
</evidence>
<organism evidence="15 16">
    <name type="scientific">Acanthamoeba castellanii (strain ATCC 30010 / Neff)</name>
    <dbReference type="NCBI Taxonomy" id="1257118"/>
    <lineage>
        <taxon>Eukaryota</taxon>
        <taxon>Amoebozoa</taxon>
        <taxon>Discosea</taxon>
        <taxon>Longamoebia</taxon>
        <taxon>Centramoebida</taxon>
        <taxon>Acanthamoebidae</taxon>
        <taxon>Acanthamoeba</taxon>
    </lineage>
</organism>
<evidence type="ECO:0000256" key="4">
    <source>
        <dbReference type="ARBA" id="ARBA00022475"/>
    </source>
</evidence>
<keyword evidence="4" id="KW-1003">Cell membrane</keyword>
<evidence type="ECO:0000256" key="10">
    <source>
        <dbReference type="ARBA" id="ARBA00023180"/>
    </source>
</evidence>
<evidence type="ECO:0000256" key="13">
    <source>
        <dbReference type="SAM" id="Phobius"/>
    </source>
</evidence>
<keyword evidence="11" id="KW-0868">Chloride</keyword>
<keyword evidence="9" id="KW-0869">Chloride channel</keyword>
<dbReference type="GO" id="GO:0005886">
    <property type="term" value="C:plasma membrane"/>
    <property type="evidence" value="ECO:0007669"/>
    <property type="project" value="UniProtKB-SubCell"/>
</dbReference>
<evidence type="ECO:0000256" key="14">
    <source>
        <dbReference type="SAM" id="SignalP"/>
    </source>
</evidence>
<keyword evidence="14" id="KW-0732">Signal</keyword>
<evidence type="ECO:0000256" key="9">
    <source>
        <dbReference type="ARBA" id="ARBA00023173"/>
    </source>
</evidence>
<feature type="transmembrane region" description="Helical" evidence="13">
    <location>
        <begin position="137"/>
        <end position="159"/>
    </location>
</feature>
<feature type="transmembrane region" description="Helical" evidence="13">
    <location>
        <begin position="521"/>
        <end position="543"/>
    </location>
</feature>
<evidence type="ECO:0000256" key="7">
    <source>
        <dbReference type="ARBA" id="ARBA00023065"/>
    </source>
</evidence>
<dbReference type="AlphaFoldDB" id="L8HET2"/>
<dbReference type="Proteomes" id="UP000011083">
    <property type="component" value="Unassembled WGS sequence"/>
</dbReference>
<comment type="subcellular location">
    <subcellularLocation>
        <location evidence="1">Cell membrane</location>
        <topology evidence="1">Multi-pass membrane protein</topology>
    </subcellularLocation>
</comment>
<gene>
    <name evidence="15" type="ORF">ACA1_068620</name>
</gene>
<evidence type="ECO:0000313" key="15">
    <source>
        <dbReference type="EMBL" id="ELR23278.1"/>
    </source>
</evidence>
<keyword evidence="6 13" id="KW-1133">Transmembrane helix</keyword>
<feature type="transmembrane region" description="Helical" evidence="13">
    <location>
        <begin position="671"/>
        <end position="694"/>
    </location>
</feature>
<feature type="transmembrane region" description="Helical" evidence="13">
    <location>
        <begin position="550"/>
        <end position="570"/>
    </location>
</feature>
<keyword evidence="8 13" id="KW-0472">Membrane</keyword>
<dbReference type="GeneID" id="14924251"/>
<proteinExistence type="inferred from homology"/>
<accession>L8HET2</accession>
<dbReference type="Pfam" id="PF04906">
    <property type="entry name" value="Tweety"/>
    <property type="match status" value="2"/>
</dbReference>
<comment type="similarity">
    <text evidence="2">Belongs to the tweety family.</text>
</comment>
<evidence type="ECO:0000313" key="16">
    <source>
        <dbReference type="Proteomes" id="UP000011083"/>
    </source>
</evidence>
<evidence type="ECO:0000256" key="3">
    <source>
        <dbReference type="ARBA" id="ARBA00022448"/>
    </source>
</evidence>
<evidence type="ECO:0000256" key="2">
    <source>
        <dbReference type="ARBA" id="ARBA00009849"/>
    </source>
</evidence>
<dbReference type="GO" id="GO:0034707">
    <property type="term" value="C:chloride channel complex"/>
    <property type="evidence" value="ECO:0007669"/>
    <property type="project" value="UniProtKB-KW"/>
</dbReference>
<evidence type="ECO:0000256" key="11">
    <source>
        <dbReference type="ARBA" id="ARBA00023214"/>
    </source>
</evidence>
<keyword evidence="10" id="KW-0325">Glycoprotein</keyword>
<dbReference type="PANTHER" id="PTHR12424">
    <property type="entry name" value="TWEETY-RELATED"/>
    <property type="match status" value="1"/>
</dbReference>
<evidence type="ECO:0000256" key="6">
    <source>
        <dbReference type="ARBA" id="ARBA00022989"/>
    </source>
</evidence>
<protein>
    <submittedName>
        <fullName evidence="15">Uncharacterized protein</fullName>
    </submittedName>
</protein>
<keyword evidence="12" id="KW-0407">Ion channel</keyword>
<evidence type="ECO:0000256" key="8">
    <source>
        <dbReference type="ARBA" id="ARBA00023136"/>
    </source>
</evidence>
<feature type="transmembrane region" description="Helical" evidence="13">
    <location>
        <begin position="69"/>
        <end position="92"/>
    </location>
</feature>
<dbReference type="KEGG" id="acan:ACA1_068620"/>
<keyword evidence="16" id="KW-1185">Reference proteome</keyword>
<dbReference type="GO" id="GO:0072320">
    <property type="term" value="F:volume-sensitive chloride channel activity"/>
    <property type="evidence" value="ECO:0007669"/>
    <property type="project" value="TreeGrafter"/>
</dbReference>
<sequence length="776" mass="85859">MAHHVASLAFLFAVLITGFGAGVEGSTFTHEFDADGIVSFLHGLPHFDLTLHKADNRFDPKSWSYDQTMIWFVVPGAVVVALTLLLAILLAVRKCVRSCCASRREHEDSDDFDSFPTPEYRGGPVRRHRRTPTWVRCVHALTFLLMLAAIGVVVVTWLASYDFFTYVDESFEPVDDTNKYVESAFDNVETLLNMSRAGLHGVGQLNETFTAIRNDVLTLSVSADQLAGSLNQLPNLPSFRSALESWAQRQVLDLPAALPPIYSDLAAMNASLTSLPDTTSVAAALVNINASVALGQFVDISQFSLLVSLTSTINQLHAPLLNTTEALYGDLKTVEEQMRQSLLPTETSLVQAVMAGGANPPYPDDVTSLAQQIQQAYISKGDAINALPSVQQLVQKLIQYNTTASLPAAVNRDTLLMKASYELHLPISFEMGTIVQFLAMLDSFDPSAAAGFLRSDVAPALARVLDYLVVPPGYQEVYENWARQTNDLSGQMDSYHTIQNEINDYLPTIESVVDKVELGRFIYFNVTCAWMLLACLLSLLAICKPRLQTWLMVMLYVALFFAGLEMVVYLPPSVFTSDLCAAPDNFTMSLVPSDNADLAEYVTYYVYCTNQSAAANPLLPYTHEPCVNNLTEQLNYSRHEIGHLEQLSNCSTLHPLYQQMKVNVCQHLTPAAFLVFAGRGVLVVVMLVVFLLSLCTLGHQKRLPNDDATFPMTRTTRRPVFLTDSDRSASRPLLRAMTEDYLALPSEDRQLRRSRDMIEAAPSAPPVSELKMSVNY</sequence>
<dbReference type="InterPro" id="IPR006990">
    <property type="entry name" value="Tweety"/>
</dbReference>
<evidence type="ECO:0000256" key="12">
    <source>
        <dbReference type="ARBA" id="ARBA00023303"/>
    </source>
</evidence>